<reference evidence="14" key="1">
    <citation type="journal article" date="2024" name="IScience">
        <title>Strigolactones Initiate the Formation of Haustorium-like Structures in Castilleja.</title>
        <authorList>
            <person name="Buerger M."/>
            <person name="Peterson D."/>
            <person name="Chory J."/>
        </authorList>
    </citation>
    <scope>NUCLEOTIDE SEQUENCE [LARGE SCALE GENOMIC DNA]</scope>
</reference>
<evidence type="ECO:0000313" key="14">
    <source>
        <dbReference type="Proteomes" id="UP001632038"/>
    </source>
</evidence>
<keyword evidence="4 12" id="KW-0349">Heme</keyword>
<evidence type="ECO:0000313" key="13">
    <source>
        <dbReference type="EMBL" id="KAL3619366.1"/>
    </source>
</evidence>
<evidence type="ECO:0008006" key="15">
    <source>
        <dbReference type="Google" id="ProtNLM"/>
    </source>
</evidence>
<sequence length="1297" mass="146971">MQMELHNILLVCILLLATYLFLQIPNLLFTKKKRLPPGPKGLPFIGSLLTIGDRAHESLAKLAQTYGPLMTLKLGFVNVVVVSSAEMAKKILQEHDMEFTGRPTPDAVTAENGDELALPWLPANSQWKKLRKICNTHIFSPQKLDSLQDLRHKAMKNMIQRVIKAQEAKEAIQIGGLVFAAVVHLFSNSLFSSDILDPESDAMKELQVLNTCVIILAEFDLQGIKCTIRLSYDRLHELIDDMMDQRMKQRSYGSGKCGDILDALLGYTEDEGPQGLTRLDVKLLITEVFIGGTDTSIVTVEWVMSELLRNPTIFSKLKQELYDKIVPGETVEEKDIPRLTYLTAVIKETMRLHPATPLLLPHRAEQEAEIVGYTIPKHTRVWVNFWSISRDPAYWDKPTCFIPERFVNSDIGFRGGRDFSFTPFGAGRRICPGLNLAVRMVSLIVATLVQEFEWKLPDGMVPEDMDMTDQFGVSLRKAVPLSAIPSVIILAEFDLQGIKCTIRLSYDRLHELIDDMMDQRMKQRSYGSEKCGDILDALLGYTEDEGPQGLTRLDVKLLITEVFIGGTDTSIVTVEWVMSELLRNPTIFSKLKQELYDKIIPGETVEEKDIPRLTYLTAVIKETMRLHSATPLLLPHRAEQEAEIEGYTILKHTRVWVNFWSISRDPAYWDKPTCFIPERFVNSDIGFRGGRDFSFTPFGAGRRICPGLNLAVRMVSLIVATLVQEFEWKLPDGMVPEDMDMTDQFGVSLRKAVPLSAIPLLSYDRLHELIDDMMDQRMKQRSYGSEKCGDILDALLGYTEDEGPQGLTRLDVKLLITEVFIGGTDTSIVTVEWVMSELLRNPTIFSKLKQELYDKIVPGETVEEKDIPRLTYLTAVIKETMRLHPATPLLLPHRAEQEAEIEGYTIPKHTRVWVNFWSISRDPAYWDKPTCFIPERFVNSDIGFRGGRDFSFTPFGAGRRICPGLNLAVRMVSLIVATLVQEFEWKLPDGMVPKDMDMTDQFGVSLRKAVPLSAIPFVIILAEFDLQGIKCTIRLSYDRLHELIDDMMDQRMKQRSYGSEKCGDILDALLGYTEDEGPQGLTRLDVKLLITEVFIGGTDTSIVTVEWVMSELLRNPTIFSKLKQELYDKIVPGETVEEKDIPRLTYLTAVIKETMRLHPATPLLLPHRAEQEAEIEGYTIPKHTRVWVNFWSISRDPAYWDKPTCFIPERFVNSDIGFRGGRDFSFTPFGAGRRICPGLNLAVRMVSLIVATLVQEFEWKLPDGMVPEDMDMTDQFGVSLRKAVPLSAIPSGGARHI</sequence>
<evidence type="ECO:0000256" key="5">
    <source>
        <dbReference type="ARBA" id="ARBA00022692"/>
    </source>
</evidence>
<dbReference type="InterPro" id="IPR017972">
    <property type="entry name" value="Cyt_P450_CS"/>
</dbReference>
<comment type="similarity">
    <text evidence="3">Belongs to the cytochrome P450 family.</text>
</comment>
<keyword evidence="14" id="KW-1185">Reference proteome</keyword>
<dbReference type="SUPFAM" id="SSF48264">
    <property type="entry name" value="Cytochrome P450"/>
    <property type="match status" value="4"/>
</dbReference>
<evidence type="ECO:0000256" key="1">
    <source>
        <dbReference type="ARBA" id="ARBA00001971"/>
    </source>
</evidence>
<dbReference type="PANTHER" id="PTHR47950:SF4">
    <property type="entry name" value="GERANIOL 8-HYDROXYLASE-LIKE"/>
    <property type="match status" value="1"/>
</dbReference>
<dbReference type="PRINTS" id="PR00385">
    <property type="entry name" value="P450"/>
</dbReference>
<dbReference type="Pfam" id="PF00067">
    <property type="entry name" value="p450"/>
    <property type="match status" value="4"/>
</dbReference>
<evidence type="ECO:0000256" key="6">
    <source>
        <dbReference type="ARBA" id="ARBA00022723"/>
    </source>
</evidence>
<dbReference type="Gene3D" id="1.10.630.10">
    <property type="entry name" value="Cytochrome P450"/>
    <property type="match status" value="4"/>
</dbReference>
<name>A0ABD3BQF7_9LAMI</name>
<keyword evidence="6 12" id="KW-0479">Metal-binding</keyword>
<organism evidence="13 14">
    <name type="scientific">Castilleja foliolosa</name>
    <dbReference type="NCBI Taxonomy" id="1961234"/>
    <lineage>
        <taxon>Eukaryota</taxon>
        <taxon>Viridiplantae</taxon>
        <taxon>Streptophyta</taxon>
        <taxon>Embryophyta</taxon>
        <taxon>Tracheophyta</taxon>
        <taxon>Spermatophyta</taxon>
        <taxon>Magnoliopsida</taxon>
        <taxon>eudicotyledons</taxon>
        <taxon>Gunneridae</taxon>
        <taxon>Pentapetalae</taxon>
        <taxon>asterids</taxon>
        <taxon>lamiids</taxon>
        <taxon>Lamiales</taxon>
        <taxon>Orobanchaceae</taxon>
        <taxon>Pedicularideae</taxon>
        <taxon>Castillejinae</taxon>
        <taxon>Castilleja</taxon>
    </lineage>
</organism>
<dbReference type="FunFam" id="1.10.630.10:FF:000126">
    <property type="entry name" value="Predicted protein"/>
    <property type="match status" value="3"/>
</dbReference>
<feature type="binding site" description="axial binding residue" evidence="12">
    <location>
        <position position="431"/>
    </location>
    <ligand>
        <name>heme</name>
        <dbReference type="ChEBI" id="CHEBI:30413"/>
    </ligand>
    <ligandPart>
        <name>Fe</name>
        <dbReference type="ChEBI" id="CHEBI:18248"/>
    </ligandPart>
</feature>
<evidence type="ECO:0000256" key="8">
    <source>
        <dbReference type="ARBA" id="ARBA00023002"/>
    </source>
</evidence>
<dbReference type="PANTHER" id="PTHR47950">
    <property type="entry name" value="CYTOCHROME P450, FAMILY 76, SUBFAMILY C, POLYPEPTIDE 5-RELATED"/>
    <property type="match status" value="1"/>
</dbReference>
<evidence type="ECO:0000256" key="12">
    <source>
        <dbReference type="PIRSR" id="PIRSR602401-1"/>
    </source>
</evidence>
<gene>
    <name evidence="13" type="ORF">CASFOL_036936</name>
</gene>
<keyword evidence="8" id="KW-0560">Oxidoreductase</keyword>
<evidence type="ECO:0000256" key="3">
    <source>
        <dbReference type="ARBA" id="ARBA00010617"/>
    </source>
</evidence>
<keyword evidence="11" id="KW-0472">Membrane</keyword>
<keyword evidence="5" id="KW-0812">Transmembrane</keyword>
<dbReference type="GO" id="GO:0004497">
    <property type="term" value="F:monooxygenase activity"/>
    <property type="evidence" value="ECO:0007669"/>
    <property type="project" value="UniProtKB-KW"/>
</dbReference>
<dbReference type="PRINTS" id="PR00463">
    <property type="entry name" value="EP450I"/>
</dbReference>
<dbReference type="Proteomes" id="UP001632038">
    <property type="component" value="Unassembled WGS sequence"/>
</dbReference>
<comment type="caution">
    <text evidence="13">The sequence shown here is derived from an EMBL/GenBank/DDBJ whole genome shotgun (WGS) entry which is preliminary data.</text>
</comment>
<dbReference type="EMBL" id="JAVIJP010000069">
    <property type="protein sequence ID" value="KAL3619366.1"/>
    <property type="molecule type" value="Genomic_DNA"/>
</dbReference>
<dbReference type="PROSITE" id="PS00086">
    <property type="entry name" value="CYTOCHROME_P450"/>
    <property type="match status" value="4"/>
</dbReference>
<dbReference type="GO" id="GO:0016020">
    <property type="term" value="C:membrane"/>
    <property type="evidence" value="ECO:0007669"/>
    <property type="project" value="UniProtKB-SubCell"/>
</dbReference>
<evidence type="ECO:0000256" key="11">
    <source>
        <dbReference type="ARBA" id="ARBA00023136"/>
    </source>
</evidence>
<evidence type="ECO:0000256" key="7">
    <source>
        <dbReference type="ARBA" id="ARBA00022989"/>
    </source>
</evidence>
<dbReference type="InterPro" id="IPR036396">
    <property type="entry name" value="Cyt_P450_sf"/>
</dbReference>
<evidence type="ECO:0000256" key="2">
    <source>
        <dbReference type="ARBA" id="ARBA00004167"/>
    </source>
</evidence>
<keyword evidence="10" id="KW-0503">Monooxygenase</keyword>
<proteinExistence type="inferred from homology"/>
<evidence type="ECO:0000256" key="4">
    <source>
        <dbReference type="ARBA" id="ARBA00022617"/>
    </source>
</evidence>
<dbReference type="InterPro" id="IPR001128">
    <property type="entry name" value="Cyt_P450"/>
</dbReference>
<comment type="subcellular location">
    <subcellularLocation>
        <location evidence="2">Membrane</location>
        <topology evidence="2">Single-pass membrane protein</topology>
    </subcellularLocation>
</comment>
<keyword evidence="9 12" id="KW-0408">Iron</keyword>
<accession>A0ABD3BQF7</accession>
<dbReference type="CDD" id="cd11073">
    <property type="entry name" value="CYP76-like"/>
    <property type="match status" value="1"/>
</dbReference>
<dbReference type="GO" id="GO:0046872">
    <property type="term" value="F:metal ion binding"/>
    <property type="evidence" value="ECO:0007669"/>
    <property type="project" value="UniProtKB-KW"/>
</dbReference>
<dbReference type="GO" id="GO:0016705">
    <property type="term" value="F:oxidoreductase activity, acting on paired donors, with incorporation or reduction of molecular oxygen"/>
    <property type="evidence" value="ECO:0007669"/>
    <property type="project" value="UniProtKB-ARBA"/>
</dbReference>
<dbReference type="FunFam" id="1.10.630.10:FF:000007">
    <property type="entry name" value="Cytochrome P450 76C4"/>
    <property type="match status" value="1"/>
</dbReference>
<protein>
    <recommendedName>
        <fullName evidence="15">Cytochrome P450</fullName>
    </recommendedName>
</protein>
<evidence type="ECO:0000256" key="10">
    <source>
        <dbReference type="ARBA" id="ARBA00023033"/>
    </source>
</evidence>
<dbReference type="InterPro" id="IPR002401">
    <property type="entry name" value="Cyt_P450_E_grp-I"/>
</dbReference>
<comment type="cofactor">
    <cofactor evidence="1 12">
        <name>heme</name>
        <dbReference type="ChEBI" id="CHEBI:30413"/>
    </cofactor>
</comment>
<evidence type="ECO:0000256" key="9">
    <source>
        <dbReference type="ARBA" id="ARBA00023004"/>
    </source>
</evidence>
<keyword evidence="7" id="KW-1133">Transmembrane helix</keyword>